<keyword evidence="3" id="KW-1185">Reference proteome</keyword>
<accession>A0A8K0SPV4</accession>
<feature type="domain" description="Asl1-like glycosyl hydrolase catalytic" evidence="1">
    <location>
        <begin position="9"/>
        <end position="109"/>
    </location>
</feature>
<evidence type="ECO:0000313" key="3">
    <source>
        <dbReference type="Proteomes" id="UP000813444"/>
    </source>
</evidence>
<dbReference type="Pfam" id="PF11790">
    <property type="entry name" value="Glyco_hydro_cc"/>
    <property type="match status" value="1"/>
</dbReference>
<dbReference type="AlphaFoldDB" id="A0A8K0SPV4"/>
<reference evidence="2" key="1">
    <citation type="journal article" date="2021" name="Nat. Commun.">
        <title>Genetic determinants of endophytism in the Arabidopsis root mycobiome.</title>
        <authorList>
            <person name="Mesny F."/>
            <person name="Miyauchi S."/>
            <person name="Thiergart T."/>
            <person name="Pickel B."/>
            <person name="Atanasova L."/>
            <person name="Karlsson M."/>
            <person name="Huettel B."/>
            <person name="Barry K.W."/>
            <person name="Haridas S."/>
            <person name="Chen C."/>
            <person name="Bauer D."/>
            <person name="Andreopoulos W."/>
            <person name="Pangilinan J."/>
            <person name="LaButti K."/>
            <person name="Riley R."/>
            <person name="Lipzen A."/>
            <person name="Clum A."/>
            <person name="Drula E."/>
            <person name="Henrissat B."/>
            <person name="Kohler A."/>
            <person name="Grigoriev I.V."/>
            <person name="Martin F.M."/>
            <person name="Hacquard S."/>
        </authorList>
    </citation>
    <scope>NUCLEOTIDE SEQUENCE</scope>
    <source>
        <strain evidence="2">MPI-CAGE-CH-0235</strain>
    </source>
</reference>
<dbReference type="GO" id="GO:0071966">
    <property type="term" value="P:fungal-type cell wall polysaccharide metabolic process"/>
    <property type="evidence" value="ECO:0007669"/>
    <property type="project" value="TreeGrafter"/>
</dbReference>
<dbReference type="SUPFAM" id="SSF51445">
    <property type="entry name" value="(Trans)glycosidases"/>
    <property type="match status" value="1"/>
</dbReference>
<dbReference type="InterPro" id="IPR017853">
    <property type="entry name" value="GH"/>
</dbReference>
<evidence type="ECO:0000313" key="2">
    <source>
        <dbReference type="EMBL" id="KAH7319615.1"/>
    </source>
</evidence>
<dbReference type="Proteomes" id="UP000813444">
    <property type="component" value="Unassembled WGS sequence"/>
</dbReference>
<dbReference type="OrthoDB" id="43654at2759"/>
<evidence type="ECO:0000259" key="1">
    <source>
        <dbReference type="Pfam" id="PF11790"/>
    </source>
</evidence>
<proteinExistence type="predicted"/>
<sequence length="120" mass="13986">MSLVASDPPDYLCLHYYSTDGNEAIRYLENMHQKWPALKVMVTEIASIHRNYNDVLGFTIQLCNWMDEQDWIFEYGFFDFQRVVADGFVSPAAQLMDGNGNFTQLGWMYVNDQPMRWPGS</sequence>
<dbReference type="InterPro" id="IPR053183">
    <property type="entry name" value="ASL1"/>
</dbReference>
<name>A0A8K0SPV4_9HYPO</name>
<dbReference type="GO" id="GO:0009277">
    <property type="term" value="C:fungal-type cell wall"/>
    <property type="evidence" value="ECO:0007669"/>
    <property type="project" value="TreeGrafter"/>
</dbReference>
<dbReference type="EMBL" id="JAGPNK010000006">
    <property type="protein sequence ID" value="KAH7319615.1"/>
    <property type="molecule type" value="Genomic_DNA"/>
</dbReference>
<comment type="caution">
    <text evidence="2">The sequence shown here is derived from an EMBL/GenBank/DDBJ whole genome shotgun (WGS) entry which is preliminary data.</text>
</comment>
<gene>
    <name evidence="2" type="ORF">B0I35DRAFT_429410</name>
</gene>
<dbReference type="InterPro" id="IPR024655">
    <property type="entry name" value="Asl1_glyco_hydro_catalytic"/>
</dbReference>
<organism evidence="2 3">
    <name type="scientific">Stachybotrys elegans</name>
    <dbReference type="NCBI Taxonomy" id="80388"/>
    <lineage>
        <taxon>Eukaryota</taxon>
        <taxon>Fungi</taxon>
        <taxon>Dikarya</taxon>
        <taxon>Ascomycota</taxon>
        <taxon>Pezizomycotina</taxon>
        <taxon>Sordariomycetes</taxon>
        <taxon>Hypocreomycetidae</taxon>
        <taxon>Hypocreales</taxon>
        <taxon>Stachybotryaceae</taxon>
        <taxon>Stachybotrys</taxon>
    </lineage>
</organism>
<dbReference type="PANTHER" id="PTHR34154">
    <property type="entry name" value="ALKALI-SENSITIVE LINKAGE PROTEIN 1"/>
    <property type="match status" value="1"/>
</dbReference>
<protein>
    <recommendedName>
        <fullName evidence="1">Asl1-like glycosyl hydrolase catalytic domain-containing protein</fullName>
    </recommendedName>
</protein>
<dbReference type="PANTHER" id="PTHR34154:SF3">
    <property type="entry name" value="ALKALI-SENSITIVE LINKAGE PROTEIN 1"/>
    <property type="match status" value="1"/>
</dbReference>